<name>A0A679J713_9HYPH</name>
<evidence type="ECO:0000256" key="1">
    <source>
        <dbReference type="ARBA" id="ARBA00004651"/>
    </source>
</evidence>
<keyword evidence="2" id="KW-1003">Cell membrane</keyword>
<feature type="transmembrane region" description="Helical" evidence="6">
    <location>
        <begin position="40"/>
        <end position="60"/>
    </location>
</feature>
<evidence type="ECO:0000256" key="6">
    <source>
        <dbReference type="SAM" id="Phobius"/>
    </source>
</evidence>
<evidence type="ECO:0000256" key="3">
    <source>
        <dbReference type="ARBA" id="ARBA00022692"/>
    </source>
</evidence>
<sequence length="383" mass="39790">MKRLTTLALIVGLCTVAGLFLSSGLDDVAAAVVSAGWGAAIVVVVRAVAVGWAGLGWFAVFPRADRPSLWDCVSLRFVREGINTLLPVAQVGGDFVGARLLAQRGMSGGLAGASMFVDLMTQAVTQFLFTVGGVALLAWLHGDGPVVRTVAGGLAIAAPALGAFFLIQRRSGHRVIQAMLNRFAAAREWRALGAVDVLYDGLRRLYSSPKRVIGAMGVHMIGWIIGAAEVYVALHFMGYPVTVAEAIVIESLAQAVRGAAFAVPGALGAQEGGLIALCAIFDIPAEAALALSLVKRLADLMVGVPGLVAWHFMEGKTGAPDTEDRTSPDPVSAEQGTVKAGGDIARAVSLDAMPVSRVPANLVGNHTVLRSMESDMGALRKCA</sequence>
<dbReference type="InterPro" id="IPR022791">
    <property type="entry name" value="L-PG_synthase/AglD"/>
</dbReference>
<feature type="transmembrane region" description="Helical" evidence="6">
    <location>
        <begin position="274"/>
        <end position="294"/>
    </location>
</feature>
<comment type="subcellular location">
    <subcellularLocation>
        <location evidence="1">Cell membrane</location>
        <topology evidence="1">Multi-pass membrane protein</topology>
    </subcellularLocation>
</comment>
<reference evidence="7" key="1">
    <citation type="submission" date="2019-12" db="EMBL/GenBank/DDBJ databases">
        <authorList>
            <person name="Cremers G."/>
        </authorList>
    </citation>
    <scope>NUCLEOTIDE SEQUENCE</scope>
    <source>
        <strain evidence="7">Mbul1</strain>
    </source>
</reference>
<keyword evidence="3 6" id="KW-0812">Transmembrane</keyword>
<organism evidence="7">
    <name type="scientific">Methylobacterium bullatum</name>
    <dbReference type="NCBI Taxonomy" id="570505"/>
    <lineage>
        <taxon>Bacteria</taxon>
        <taxon>Pseudomonadati</taxon>
        <taxon>Pseudomonadota</taxon>
        <taxon>Alphaproteobacteria</taxon>
        <taxon>Hyphomicrobiales</taxon>
        <taxon>Methylobacteriaceae</taxon>
        <taxon>Methylobacterium</taxon>
    </lineage>
</organism>
<feature type="transmembrane region" description="Helical" evidence="6">
    <location>
        <begin position="123"/>
        <end position="140"/>
    </location>
</feature>
<dbReference type="PANTHER" id="PTHR39087:SF2">
    <property type="entry name" value="UPF0104 MEMBRANE PROTEIN MJ1595"/>
    <property type="match status" value="1"/>
</dbReference>
<evidence type="ECO:0000256" key="4">
    <source>
        <dbReference type="ARBA" id="ARBA00022989"/>
    </source>
</evidence>
<keyword evidence="5 6" id="KW-0472">Membrane</keyword>
<evidence type="ECO:0008006" key="8">
    <source>
        <dbReference type="Google" id="ProtNLM"/>
    </source>
</evidence>
<dbReference type="GO" id="GO:0005886">
    <property type="term" value="C:plasma membrane"/>
    <property type="evidence" value="ECO:0007669"/>
    <property type="project" value="UniProtKB-SubCell"/>
</dbReference>
<feature type="transmembrane region" description="Helical" evidence="6">
    <location>
        <begin position="212"/>
        <end position="234"/>
    </location>
</feature>
<evidence type="ECO:0000256" key="5">
    <source>
        <dbReference type="ARBA" id="ARBA00023136"/>
    </source>
</evidence>
<gene>
    <name evidence="7" type="ORF">MBUL_02692</name>
</gene>
<evidence type="ECO:0000256" key="2">
    <source>
        <dbReference type="ARBA" id="ARBA00022475"/>
    </source>
</evidence>
<protein>
    <recommendedName>
        <fullName evidence="8">Flippase-like domain-containing protein</fullName>
    </recommendedName>
</protein>
<dbReference type="PANTHER" id="PTHR39087">
    <property type="entry name" value="UPF0104 MEMBRANE PROTEIN MJ1595"/>
    <property type="match status" value="1"/>
</dbReference>
<proteinExistence type="predicted"/>
<dbReference type="Pfam" id="PF03706">
    <property type="entry name" value="LPG_synthase_TM"/>
    <property type="match status" value="1"/>
</dbReference>
<dbReference type="NCBIfam" id="TIGR00374">
    <property type="entry name" value="flippase-like domain"/>
    <property type="match status" value="1"/>
</dbReference>
<evidence type="ECO:0000313" key="7">
    <source>
        <dbReference type="EMBL" id="CAA2104415.1"/>
    </source>
</evidence>
<dbReference type="AlphaFoldDB" id="A0A679J713"/>
<dbReference type="EMBL" id="LR743504">
    <property type="protein sequence ID" value="CAA2104415.1"/>
    <property type="molecule type" value="Genomic_DNA"/>
</dbReference>
<keyword evidence="4 6" id="KW-1133">Transmembrane helix</keyword>
<feature type="transmembrane region" description="Helical" evidence="6">
    <location>
        <begin position="146"/>
        <end position="167"/>
    </location>
</feature>
<accession>A0A679J713</accession>
<dbReference type="NCBIfam" id="TIGR03476">
    <property type="entry name" value="HpnL"/>
    <property type="match status" value="1"/>
</dbReference>